<keyword evidence="6" id="KW-1185">Reference proteome</keyword>
<feature type="compositionally biased region" description="Low complexity" evidence="2">
    <location>
        <begin position="158"/>
        <end position="172"/>
    </location>
</feature>
<evidence type="ECO:0000256" key="3">
    <source>
        <dbReference type="SAM" id="Phobius"/>
    </source>
</evidence>
<keyword evidence="3" id="KW-0812">Transmembrane</keyword>
<organism evidence="5 6">
    <name type="scientific">Dietzia cinnamea</name>
    <dbReference type="NCBI Taxonomy" id="321318"/>
    <lineage>
        <taxon>Bacteria</taxon>
        <taxon>Bacillati</taxon>
        <taxon>Actinomycetota</taxon>
        <taxon>Actinomycetes</taxon>
        <taxon>Mycobacteriales</taxon>
        <taxon>Dietziaceae</taxon>
        <taxon>Dietzia</taxon>
    </lineage>
</organism>
<reference evidence="6" key="1">
    <citation type="submission" date="2024-07" db="EMBL/GenBank/DDBJ databases">
        <title>Pseudomonas strain that inhibits Aeromonas fish pathogens.</title>
        <authorList>
            <person name="Wildschutte H."/>
        </authorList>
    </citation>
    <scope>NUCLEOTIDE SEQUENCE [LARGE SCALE GENOMIC DNA]</scope>
    <source>
        <strain evidence="6">n60</strain>
    </source>
</reference>
<evidence type="ECO:0000256" key="1">
    <source>
        <dbReference type="SAM" id="Coils"/>
    </source>
</evidence>
<proteinExistence type="predicted"/>
<gene>
    <name evidence="5" type="ORF">AB6N35_12405</name>
</gene>
<dbReference type="EMBL" id="JBFTEZ010000002">
    <property type="protein sequence ID" value="MEX6465119.1"/>
    <property type="molecule type" value="Genomic_DNA"/>
</dbReference>
<dbReference type="InterPro" id="IPR009597">
    <property type="entry name" value="DUF1206"/>
</dbReference>
<feature type="coiled-coil region" evidence="1">
    <location>
        <begin position="74"/>
        <end position="127"/>
    </location>
</feature>
<evidence type="ECO:0000256" key="2">
    <source>
        <dbReference type="SAM" id="MobiDB-lite"/>
    </source>
</evidence>
<feature type="transmembrane region" description="Helical" evidence="3">
    <location>
        <begin position="184"/>
        <end position="209"/>
    </location>
</feature>
<feature type="domain" description="DUF1206" evidence="4">
    <location>
        <begin position="357"/>
        <end position="425"/>
    </location>
</feature>
<feature type="domain" description="DUF1206" evidence="4">
    <location>
        <begin position="188"/>
        <end position="252"/>
    </location>
</feature>
<name>A0ABV3YJG9_9ACTN</name>
<keyword evidence="3" id="KW-1133">Transmembrane helix</keyword>
<sequence length="428" mass="44665">MDTDAFDFRSASPRARPLKVVAAALDPEHDPEADREGQGYPVLLKLSRVLDREEARLILERNPFLHATAGSRKLIAMETSVETLREQKDRLQLLLAEVEADALAEQARQRMEEHRAAELRLAELRRRNEVLGEIEGDPGPDGKRPQAWENPAMNSPLRSRSATGTARSASGAARSAVDHPALEWLARAGFVMNGVVHLLIGWIAVRIALGSGGGEASNSGALAQIASAPGGTMMLWAGAAAFIALGLWQVVEMLLGSEEASDRLKAGAKAAVYVALGLTTARFASGGGGSDSETASDATAGLLGSGAGKVVLVVVGLVLLGVGGYHVYKGATAKFVEDLERTGRGEIGRAMVIAGRVGYVAKGVALAILGGLVIAAVVTADPEKAGGLDAALRTVGEQPFGQVLLVLTGAGIALFGVYSIARARFARM</sequence>
<feature type="region of interest" description="Disordered" evidence="2">
    <location>
        <begin position="131"/>
        <end position="172"/>
    </location>
</feature>
<feature type="transmembrane region" description="Helical" evidence="3">
    <location>
        <begin position="310"/>
        <end position="328"/>
    </location>
</feature>
<feature type="transmembrane region" description="Helical" evidence="3">
    <location>
        <begin position="400"/>
        <end position="421"/>
    </location>
</feature>
<accession>A0ABV3YJG9</accession>
<dbReference type="Proteomes" id="UP001560293">
    <property type="component" value="Unassembled WGS sequence"/>
</dbReference>
<evidence type="ECO:0000259" key="4">
    <source>
        <dbReference type="Pfam" id="PF06724"/>
    </source>
</evidence>
<evidence type="ECO:0000313" key="6">
    <source>
        <dbReference type="Proteomes" id="UP001560293"/>
    </source>
</evidence>
<feature type="transmembrane region" description="Helical" evidence="3">
    <location>
        <begin position="359"/>
        <end position="380"/>
    </location>
</feature>
<keyword evidence="1" id="KW-0175">Coiled coil</keyword>
<evidence type="ECO:0000313" key="5">
    <source>
        <dbReference type="EMBL" id="MEX6465119.1"/>
    </source>
</evidence>
<comment type="caution">
    <text evidence="5">The sequence shown here is derived from an EMBL/GenBank/DDBJ whole genome shotgun (WGS) entry which is preliminary data.</text>
</comment>
<protein>
    <submittedName>
        <fullName evidence="5">DUF1206 domain-containing protein</fullName>
    </submittedName>
</protein>
<keyword evidence="3" id="KW-0472">Membrane</keyword>
<dbReference type="Pfam" id="PF06724">
    <property type="entry name" value="DUF1206"/>
    <property type="match status" value="3"/>
</dbReference>
<feature type="domain" description="DUF1206" evidence="4">
    <location>
        <begin position="266"/>
        <end position="332"/>
    </location>
</feature>
<feature type="transmembrane region" description="Helical" evidence="3">
    <location>
        <begin position="221"/>
        <end position="248"/>
    </location>
</feature>